<dbReference type="PROSITE" id="PS52004">
    <property type="entry name" value="KS3_2"/>
    <property type="match status" value="1"/>
</dbReference>
<evidence type="ECO:0000256" key="4">
    <source>
        <dbReference type="RuleBase" id="RU003694"/>
    </source>
</evidence>
<comment type="similarity">
    <text evidence="2 4">Belongs to the thiolase-like superfamily. Beta-ketoacyl-ACP synthases family.</text>
</comment>
<feature type="domain" description="Ketosynthase family 3 (KS3)" evidence="5">
    <location>
        <begin position="6"/>
        <end position="415"/>
    </location>
</feature>
<dbReference type="PANTHER" id="PTHR11712">
    <property type="entry name" value="POLYKETIDE SYNTHASE-RELATED"/>
    <property type="match status" value="1"/>
</dbReference>
<dbReference type="GO" id="GO:0006633">
    <property type="term" value="P:fatty acid biosynthetic process"/>
    <property type="evidence" value="ECO:0007669"/>
    <property type="project" value="TreeGrafter"/>
</dbReference>
<reference evidence="7" key="1">
    <citation type="submission" date="2016-07" db="EMBL/GenBank/DDBJ databases">
        <authorList>
            <person name="Florea S."/>
            <person name="Webb J.S."/>
            <person name="Jaromczyk J."/>
            <person name="Schardl C.L."/>
        </authorList>
    </citation>
    <scope>NUCLEOTIDE SEQUENCE [LARGE SCALE GENOMIC DNA]</scope>
    <source>
        <strain evidence="7">IPB1</strain>
    </source>
</reference>
<dbReference type="InterPro" id="IPR014030">
    <property type="entry name" value="Ketoacyl_synth_N"/>
</dbReference>
<gene>
    <name evidence="6" type="ORF">A7985_22675</name>
</gene>
<dbReference type="Gene3D" id="3.40.47.10">
    <property type="match status" value="2"/>
</dbReference>
<comment type="caution">
    <text evidence="6">The sequence shown here is derived from an EMBL/GenBank/DDBJ whole genome shotgun (WGS) entry which is preliminary data.</text>
</comment>
<evidence type="ECO:0000256" key="2">
    <source>
        <dbReference type="ARBA" id="ARBA00008467"/>
    </source>
</evidence>
<dbReference type="Proteomes" id="UP000093366">
    <property type="component" value="Unassembled WGS sequence"/>
</dbReference>
<evidence type="ECO:0000256" key="1">
    <source>
        <dbReference type="ARBA" id="ARBA00005194"/>
    </source>
</evidence>
<dbReference type="PANTHER" id="PTHR11712:SF336">
    <property type="entry name" value="3-OXOACYL-[ACYL-CARRIER-PROTEIN] SYNTHASE, MITOCHONDRIAL"/>
    <property type="match status" value="1"/>
</dbReference>
<protein>
    <submittedName>
        <fullName evidence="6">Polyketide beta-ketoacyl:ACP synthase</fullName>
    </submittedName>
</protein>
<dbReference type="CDD" id="cd00834">
    <property type="entry name" value="KAS_I_II"/>
    <property type="match status" value="1"/>
</dbReference>
<dbReference type="AlphaFoldDB" id="A0A1C0TJW7"/>
<dbReference type="InterPro" id="IPR000794">
    <property type="entry name" value="Beta-ketoacyl_synthase"/>
</dbReference>
<proteinExistence type="inferred from homology"/>
<evidence type="ECO:0000256" key="3">
    <source>
        <dbReference type="ARBA" id="ARBA00022679"/>
    </source>
</evidence>
<dbReference type="OrthoDB" id="9808669at2"/>
<name>A0A1C0TJW7_9GAMM</name>
<comment type="pathway">
    <text evidence="1">Lipid metabolism; fatty acid biosynthesis.</text>
</comment>
<dbReference type="InterPro" id="IPR016039">
    <property type="entry name" value="Thiolase-like"/>
</dbReference>
<evidence type="ECO:0000313" key="6">
    <source>
        <dbReference type="EMBL" id="OCQ18824.1"/>
    </source>
</evidence>
<dbReference type="GO" id="GO:0004315">
    <property type="term" value="F:3-oxoacyl-[acyl-carrier-protein] synthase activity"/>
    <property type="evidence" value="ECO:0007669"/>
    <property type="project" value="TreeGrafter"/>
</dbReference>
<dbReference type="GO" id="GO:0005829">
    <property type="term" value="C:cytosol"/>
    <property type="evidence" value="ECO:0007669"/>
    <property type="project" value="TreeGrafter"/>
</dbReference>
<dbReference type="EMBL" id="MAUJ01000012">
    <property type="protein sequence ID" value="OCQ18824.1"/>
    <property type="molecule type" value="Genomic_DNA"/>
</dbReference>
<sequence>MSNMSFDPVCITGVGITTGNGQGKEAVMSALYNAEHRFGYMQRPGRQLPSLQAQGPAEGFIGSEIQELVMPAAISSQLLRNTSFTAQVALATLSEAWDEANLAEVDPSRIGLIIGGSNVQQRDQTLAKDRLVGKERFVRPTHAMSFMDTDIAGLCSEAFGIKGFAYSLGGASASGQLAVIKAKQAVDSGLVDVCIAVGALMDLSYWECQSLRSLGAMGSTLFSDNPELACRPFDTRHDGFIYGESCAAIVVERVKSISRQLPAPKIYISGVGLCSDGNRQPHPSLEGEVTGIQQAMAQAQLTASDINYVNPHGSGSVIGDEVEVAALNECGLTDAHINTTKSIVGHGLSAAGAVEIAVTVEQMKRNKLHPSRNLVAPIDGTLPWVVDSAAEVEINNAMSLSLGFGGINTAICLSKT</sequence>
<dbReference type="Pfam" id="PF02801">
    <property type="entry name" value="Ketoacyl-synt_C"/>
    <property type="match status" value="1"/>
</dbReference>
<dbReference type="Pfam" id="PF00109">
    <property type="entry name" value="ketoacyl-synt"/>
    <property type="match status" value="1"/>
</dbReference>
<keyword evidence="3 4" id="KW-0808">Transferase</keyword>
<dbReference type="SMART" id="SM00825">
    <property type="entry name" value="PKS_KS"/>
    <property type="match status" value="1"/>
</dbReference>
<accession>A0A1C0TJW7</accession>
<evidence type="ECO:0000259" key="5">
    <source>
        <dbReference type="PROSITE" id="PS52004"/>
    </source>
</evidence>
<evidence type="ECO:0000313" key="7">
    <source>
        <dbReference type="Proteomes" id="UP000093366"/>
    </source>
</evidence>
<organism evidence="6 7">
    <name type="scientific">Pseudoalteromonas luteoviolacea</name>
    <dbReference type="NCBI Taxonomy" id="43657"/>
    <lineage>
        <taxon>Bacteria</taxon>
        <taxon>Pseudomonadati</taxon>
        <taxon>Pseudomonadota</taxon>
        <taxon>Gammaproteobacteria</taxon>
        <taxon>Alteromonadales</taxon>
        <taxon>Pseudoalteromonadaceae</taxon>
        <taxon>Pseudoalteromonas</taxon>
    </lineage>
</organism>
<dbReference type="InterPro" id="IPR020841">
    <property type="entry name" value="PKS_Beta-ketoAc_synthase_dom"/>
</dbReference>
<dbReference type="SUPFAM" id="SSF53901">
    <property type="entry name" value="Thiolase-like"/>
    <property type="match status" value="1"/>
</dbReference>
<dbReference type="RefSeq" id="WP_065792704.1">
    <property type="nucleotide sequence ID" value="NZ_MAUJ01000012.1"/>
</dbReference>
<dbReference type="NCBIfam" id="NF005490">
    <property type="entry name" value="PRK07103.1"/>
    <property type="match status" value="1"/>
</dbReference>
<dbReference type="InterPro" id="IPR014031">
    <property type="entry name" value="Ketoacyl_synth_C"/>
</dbReference>